<comment type="caution">
    <text evidence="8">The sequence shown here is derived from an EMBL/GenBank/DDBJ whole genome shotgun (WGS) entry which is preliminary data.</text>
</comment>
<protein>
    <submittedName>
        <fullName evidence="8">Uncharacterized protein</fullName>
    </submittedName>
</protein>
<keyword evidence="4" id="KW-0932">Cytokinin signaling pathway</keyword>
<feature type="compositionally biased region" description="Low complexity" evidence="7">
    <location>
        <begin position="61"/>
        <end position="70"/>
    </location>
</feature>
<evidence type="ECO:0000256" key="4">
    <source>
        <dbReference type="ARBA" id="ARBA00022864"/>
    </source>
</evidence>
<dbReference type="AlphaFoldDB" id="A0A164UWW0"/>
<evidence type="ECO:0000313" key="8">
    <source>
        <dbReference type="EMBL" id="KZM89486.1"/>
    </source>
</evidence>
<dbReference type="PANTHER" id="PTHR33347:SF31">
    <property type="entry name" value="PROTEIN SOB FIVE-LIKE 1"/>
    <property type="match status" value="1"/>
</dbReference>
<gene>
    <name evidence="8" type="ORF">DCAR_023151</name>
</gene>
<evidence type="ECO:0000256" key="1">
    <source>
        <dbReference type="ARBA" id="ARBA00004496"/>
    </source>
</evidence>
<dbReference type="Gramene" id="KZM89486">
    <property type="protein sequence ID" value="KZM89486"/>
    <property type="gene ID" value="DCAR_023151"/>
</dbReference>
<dbReference type="STRING" id="79200.A0A164UWW0"/>
<comment type="similarity">
    <text evidence="6">Belongs to the SOFL plant protein family.</text>
</comment>
<dbReference type="EMBL" id="LNRQ01000006">
    <property type="protein sequence ID" value="KZM89486.1"/>
    <property type="molecule type" value="Genomic_DNA"/>
</dbReference>
<dbReference type="GO" id="GO:0005737">
    <property type="term" value="C:cytoplasm"/>
    <property type="evidence" value="ECO:0007669"/>
    <property type="project" value="UniProtKB-SubCell"/>
</dbReference>
<evidence type="ECO:0000256" key="7">
    <source>
        <dbReference type="SAM" id="MobiDB-lite"/>
    </source>
</evidence>
<sequence>MDSYHSQFFGGYEEECQSSESGWTMYIGSPADDDDDGEAKNDVEEQYKGGGGDVESDDSMLSDASSAMTSNIKKKDVYHQEAKKGDVELKKNARKSMKKGAEKIEKPEKKKDEKSTSMNAAPQSGNKGIIVVVLIDFPEQIEENGSKFSHVISWVVDYVI</sequence>
<dbReference type="GO" id="GO:0009736">
    <property type="term" value="P:cytokinin-activated signaling pathway"/>
    <property type="evidence" value="ECO:0007669"/>
    <property type="project" value="UniProtKB-KW"/>
</dbReference>
<dbReference type="OMA" id="CETDDSM"/>
<evidence type="ECO:0000256" key="3">
    <source>
        <dbReference type="ARBA" id="ARBA00022712"/>
    </source>
</evidence>
<dbReference type="GO" id="GO:0009691">
    <property type="term" value="P:cytokinin biosynthetic process"/>
    <property type="evidence" value="ECO:0007669"/>
    <property type="project" value="UniProtKB-KW"/>
</dbReference>
<accession>A0A164UWW0</accession>
<feature type="compositionally biased region" description="Basic and acidic residues" evidence="7">
    <location>
        <begin position="99"/>
        <end position="115"/>
    </location>
</feature>
<proteinExistence type="inferred from homology"/>
<reference evidence="8" key="1">
    <citation type="journal article" date="2016" name="Nat. Genet.">
        <title>A high-quality carrot genome assembly provides new insights into carotenoid accumulation and asterid genome evolution.</title>
        <authorList>
            <person name="Iorizzo M."/>
            <person name="Ellison S."/>
            <person name="Senalik D."/>
            <person name="Zeng P."/>
            <person name="Satapoomin P."/>
            <person name="Huang J."/>
            <person name="Bowman M."/>
            <person name="Iovene M."/>
            <person name="Sanseverino W."/>
            <person name="Cavagnaro P."/>
            <person name="Yildiz M."/>
            <person name="Macko-Podgorni A."/>
            <person name="Moranska E."/>
            <person name="Grzebelus E."/>
            <person name="Grzebelus D."/>
            <person name="Ashrafi H."/>
            <person name="Zheng Z."/>
            <person name="Cheng S."/>
            <person name="Spooner D."/>
            <person name="Van Deynze A."/>
            <person name="Simon P."/>
        </authorList>
    </citation>
    <scope>NUCLEOTIDE SEQUENCE [LARGE SCALE GENOMIC DNA]</scope>
    <source>
        <tissue evidence="8">Leaf</tissue>
    </source>
</reference>
<keyword evidence="5" id="KW-0539">Nucleus</keyword>
<evidence type="ECO:0000256" key="6">
    <source>
        <dbReference type="ARBA" id="ARBA00024199"/>
    </source>
</evidence>
<dbReference type="InterPro" id="IPR044670">
    <property type="entry name" value="SOFL"/>
</dbReference>
<feature type="compositionally biased region" description="Basic and acidic residues" evidence="7">
    <location>
        <begin position="38"/>
        <end position="47"/>
    </location>
</feature>
<keyword evidence="3" id="KW-0203">Cytokinin biosynthesis</keyword>
<evidence type="ECO:0000256" key="2">
    <source>
        <dbReference type="ARBA" id="ARBA00022490"/>
    </source>
</evidence>
<name>A0A164UWW0_DAUCS</name>
<dbReference type="PANTHER" id="PTHR33347">
    <property type="entry name" value="OSJNBA0091C07.3 PROTEIN"/>
    <property type="match status" value="1"/>
</dbReference>
<feature type="compositionally biased region" description="Basic and acidic residues" evidence="7">
    <location>
        <begin position="73"/>
        <end position="91"/>
    </location>
</feature>
<keyword evidence="2" id="KW-0963">Cytoplasm</keyword>
<organism evidence="8">
    <name type="scientific">Daucus carota subsp. sativus</name>
    <name type="common">Carrot</name>
    <dbReference type="NCBI Taxonomy" id="79200"/>
    <lineage>
        <taxon>Eukaryota</taxon>
        <taxon>Viridiplantae</taxon>
        <taxon>Streptophyta</taxon>
        <taxon>Embryophyta</taxon>
        <taxon>Tracheophyta</taxon>
        <taxon>Spermatophyta</taxon>
        <taxon>Magnoliopsida</taxon>
        <taxon>eudicotyledons</taxon>
        <taxon>Gunneridae</taxon>
        <taxon>Pentapetalae</taxon>
        <taxon>asterids</taxon>
        <taxon>campanulids</taxon>
        <taxon>Apiales</taxon>
        <taxon>Apiaceae</taxon>
        <taxon>Apioideae</taxon>
        <taxon>Scandiceae</taxon>
        <taxon>Daucinae</taxon>
        <taxon>Daucus</taxon>
        <taxon>Daucus sect. Daucus</taxon>
    </lineage>
</organism>
<feature type="region of interest" description="Disordered" evidence="7">
    <location>
        <begin position="19"/>
        <end position="123"/>
    </location>
</feature>
<evidence type="ECO:0000256" key="5">
    <source>
        <dbReference type="ARBA" id="ARBA00023242"/>
    </source>
</evidence>
<comment type="subcellular location">
    <subcellularLocation>
        <location evidence="1">Cytoplasm</location>
    </subcellularLocation>
</comment>